<proteinExistence type="inferred from homology"/>
<comment type="catalytic activity">
    <reaction evidence="2">
        <text>9-ribosyl-trans-zeatin 5'-phosphate + H2O = trans-zeatin + D-ribose 5-phosphate</text>
        <dbReference type="Rhea" id="RHEA:48564"/>
        <dbReference type="ChEBI" id="CHEBI:15377"/>
        <dbReference type="ChEBI" id="CHEBI:16522"/>
        <dbReference type="ChEBI" id="CHEBI:78346"/>
        <dbReference type="ChEBI" id="CHEBI:87947"/>
        <dbReference type="EC" id="3.2.2.n1"/>
    </reaction>
</comment>
<accession>A0A9D2KH61</accession>
<comment type="catalytic activity">
    <reaction evidence="2">
        <text>N(6)-(dimethylallyl)adenosine 5'-phosphate + H2O = N(6)-dimethylallyladenine + D-ribose 5-phosphate</text>
        <dbReference type="Rhea" id="RHEA:48560"/>
        <dbReference type="ChEBI" id="CHEBI:15377"/>
        <dbReference type="ChEBI" id="CHEBI:17660"/>
        <dbReference type="ChEBI" id="CHEBI:57526"/>
        <dbReference type="ChEBI" id="CHEBI:78346"/>
        <dbReference type="EC" id="3.2.2.n1"/>
    </reaction>
</comment>
<dbReference type="GO" id="GO:0005829">
    <property type="term" value="C:cytosol"/>
    <property type="evidence" value="ECO:0007669"/>
    <property type="project" value="TreeGrafter"/>
</dbReference>
<sequence>MSAISRVAVFTGSAPGADPEYVRSAIAVGSALATAGIGLVYGGGNVGLMGAVASAGREAGGEVVGVIPNALVDKEIAHDDLTRLEVVADMHERKHRMAELSDAFVMLPGGIGTLEEFFEAWTWQQLGIHRKPIAVYDVNGFWDPLVAMLDRLVAEGFVAPHFRDSLIRASDPAQLLDELAAWQPPAPKWDDPTGTLESR</sequence>
<dbReference type="Gene3D" id="3.40.50.450">
    <property type="match status" value="1"/>
</dbReference>
<protein>
    <recommendedName>
        <fullName evidence="2">Cytokinin riboside 5'-monophosphate phosphoribohydrolase</fullName>
        <ecNumber evidence="2">3.2.2.n1</ecNumber>
    </recommendedName>
</protein>
<comment type="similarity">
    <text evidence="1 2">Belongs to the LOG family.</text>
</comment>
<dbReference type="InterPro" id="IPR031100">
    <property type="entry name" value="LOG_fam"/>
</dbReference>
<dbReference type="SUPFAM" id="SSF102405">
    <property type="entry name" value="MCP/YpsA-like"/>
    <property type="match status" value="1"/>
</dbReference>
<dbReference type="EMBL" id="DXAM01000055">
    <property type="protein sequence ID" value="HJA04036.1"/>
    <property type="molecule type" value="Genomic_DNA"/>
</dbReference>
<dbReference type="Pfam" id="PF03641">
    <property type="entry name" value="Lysine_decarbox"/>
    <property type="match status" value="1"/>
</dbReference>
<dbReference type="AlphaFoldDB" id="A0A9D2KH61"/>
<evidence type="ECO:0000313" key="3">
    <source>
        <dbReference type="EMBL" id="HJA04036.1"/>
    </source>
</evidence>
<reference evidence="3" key="2">
    <citation type="submission" date="2021-04" db="EMBL/GenBank/DDBJ databases">
        <authorList>
            <person name="Gilroy R."/>
        </authorList>
    </citation>
    <scope>NUCLEOTIDE SEQUENCE</scope>
    <source>
        <strain evidence="3">ChiHjej8B7-3636</strain>
    </source>
</reference>
<comment type="caution">
    <text evidence="3">The sequence shown here is derived from an EMBL/GenBank/DDBJ whole genome shotgun (WGS) entry which is preliminary data.</text>
</comment>
<evidence type="ECO:0000256" key="1">
    <source>
        <dbReference type="ARBA" id="ARBA00006763"/>
    </source>
</evidence>
<reference evidence="3" key="1">
    <citation type="journal article" date="2021" name="PeerJ">
        <title>Extensive microbial diversity within the chicken gut microbiome revealed by metagenomics and culture.</title>
        <authorList>
            <person name="Gilroy R."/>
            <person name="Ravi A."/>
            <person name="Getino M."/>
            <person name="Pursley I."/>
            <person name="Horton D.L."/>
            <person name="Alikhan N.F."/>
            <person name="Baker D."/>
            <person name="Gharbi K."/>
            <person name="Hall N."/>
            <person name="Watson M."/>
            <person name="Adriaenssens E.M."/>
            <person name="Foster-Nyarko E."/>
            <person name="Jarju S."/>
            <person name="Secka A."/>
            <person name="Antonio M."/>
            <person name="Oren A."/>
            <person name="Chaudhuri R.R."/>
            <person name="La Ragione R."/>
            <person name="Hildebrand F."/>
            <person name="Pallen M.J."/>
        </authorList>
    </citation>
    <scope>NUCLEOTIDE SEQUENCE</scope>
    <source>
        <strain evidence="3">ChiHjej8B7-3636</strain>
    </source>
</reference>
<dbReference type="EC" id="3.2.2.n1" evidence="2"/>
<name>A0A9D2KH61_9MICO</name>
<organism evidence="3 4">
    <name type="scientific">Candidatus Microbacterium stercoravium</name>
    <dbReference type="NCBI Taxonomy" id="2838697"/>
    <lineage>
        <taxon>Bacteria</taxon>
        <taxon>Bacillati</taxon>
        <taxon>Actinomycetota</taxon>
        <taxon>Actinomycetes</taxon>
        <taxon>Micrococcales</taxon>
        <taxon>Microbacteriaceae</taxon>
        <taxon>Microbacterium</taxon>
    </lineage>
</organism>
<dbReference type="InterPro" id="IPR005269">
    <property type="entry name" value="LOG"/>
</dbReference>
<dbReference type="GO" id="GO:0016799">
    <property type="term" value="F:hydrolase activity, hydrolyzing N-glycosyl compounds"/>
    <property type="evidence" value="ECO:0007669"/>
    <property type="project" value="TreeGrafter"/>
</dbReference>
<dbReference type="GO" id="GO:0009691">
    <property type="term" value="P:cytokinin biosynthetic process"/>
    <property type="evidence" value="ECO:0007669"/>
    <property type="project" value="UniProtKB-UniRule"/>
</dbReference>
<evidence type="ECO:0000256" key="2">
    <source>
        <dbReference type="RuleBase" id="RU363015"/>
    </source>
</evidence>
<dbReference type="PANTHER" id="PTHR31223:SF70">
    <property type="entry name" value="LOG FAMILY PROTEIN YJL055W"/>
    <property type="match status" value="1"/>
</dbReference>
<dbReference type="NCBIfam" id="TIGR00730">
    <property type="entry name" value="Rossman fold protein, TIGR00730 family"/>
    <property type="match status" value="1"/>
</dbReference>
<evidence type="ECO:0000313" key="4">
    <source>
        <dbReference type="Proteomes" id="UP000824220"/>
    </source>
</evidence>
<dbReference type="Proteomes" id="UP000824220">
    <property type="component" value="Unassembled WGS sequence"/>
</dbReference>
<keyword evidence="2" id="KW-0203">Cytokinin biosynthesis</keyword>
<dbReference type="PANTHER" id="PTHR31223">
    <property type="entry name" value="LOG FAMILY PROTEIN YJL055W"/>
    <property type="match status" value="1"/>
</dbReference>
<gene>
    <name evidence="3" type="ORF">H9800_04175</name>
</gene>
<keyword evidence="2" id="KW-0378">Hydrolase</keyword>